<dbReference type="PANTHER" id="PTHR30290">
    <property type="entry name" value="PERIPLASMIC BINDING COMPONENT OF ABC TRANSPORTER"/>
    <property type="match status" value="1"/>
</dbReference>
<dbReference type="CDD" id="cd08500">
    <property type="entry name" value="PBP2_NikA_DppA_OppA_like_4"/>
    <property type="match status" value="1"/>
</dbReference>
<gene>
    <name evidence="6" type="ORF">DES52_10449</name>
</gene>
<feature type="signal peptide" evidence="4">
    <location>
        <begin position="1"/>
        <end position="20"/>
    </location>
</feature>
<dbReference type="InterPro" id="IPR023765">
    <property type="entry name" value="SBP_5_CS"/>
</dbReference>
<dbReference type="PANTHER" id="PTHR30290:SF9">
    <property type="entry name" value="OLIGOPEPTIDE-BINDING PROTEIN APPA"/>
    <property type="match status" value="1"/>
</dbReference>
<comment type="similarity">
    <text evidence="1">Belongs to the bacterial solute-binding protein 5 family.</text>
</comment>
<dbReference type="SUPFAM" id="SSF53850">
    <property type="entry name" value="Periplasmic binding protein-like II"/>
    <property type="match status" value="1"/>
</dbReference>
<protein>
    <submittedName>
        <fullName evidence="6">Peptide/nickel transport system substrate-binding protein</fullName>
    </submittedName>
</protein>
<dbReference type="Gene3D" id="3.40.190.10">
    <property type="entry name" value="Periplasmic binding protein-like II"/>
    <property type="match status" value="1"/>
</dbReference>
<comment type="caution">
    <text evidence="6">The sequence shown here is derived from an EMBL/GenBank/DDBJ whole genome shotgun (WGS) entry which is preliminary data.</text>
</comment>
<proteinExistence type="inferred from homology"/>
<dbReference type="PIRSF" id="PIRSF002741">
    <property type="entry name" value="MppA"/>
    <property type="match status" value="1"/>
</dbReference>
<dbReference type="InterPro" id="IPR000914">
    <property type="entry name" value="SBP_5_dom"/>
</dbReference>
<dbReference type="RefSeq" id="WP_110885906.1">
    <property type="nucleotide sequence ID" value="NZ_QJSX01000004.1"/>
</dbReference>
<evidence type="ECO:0000313" key="7">
    <source>
        <dbReference type="Proteomes" id="UP000248326"/>
    </source>
</evidence>
<dbReference type="InterPro" id="IPR039424">
    <property type="entry name" value="SBP_5"/>
</dbReference>
<name>A0A318SK97_9DEIO</name>
<dbReference type="GO" id="GO:1904680">
    <property type="term" value="F:peptide transmembrane transporter activity"/>
    <property type="evidence" value="ECO:0007669"/>
    <property type="project" value="TreeGrafter"/>
</dbReference>
<dbReference type="AlphaFoldDB" id="A0A318SK97"/>
<evidence type="ECO:0000256" key="2">
    <source>
        <dbReference type="ARBA" id="ARBA00022448"/>
    </source>
</evidence>
<dbReference type="OrthoDB" id="9796817at2"/>
<feature type="domain" description="Solute-binding protein family 5" evidence="5">
    <location>
        <begin position="91"/>
        <end position="481"/>
    </location>
</feature>
<organism evidence="6 7">
    <name type="scientific">Deinococcus yavapaiensis KR-236</name>
    <dbReference type="NCBI Taxonomy" id="694435"/>
    <lineage>
        <taxon>Bacteria</taxon>
        <taxon>Thermotogati</taxon>
        <taxon>Deinococcota</taxon>
        <taxon>Deinococci</taxon>
        <taxon>Deinococcales</taxon>
        <taxon>Deinococcaceae</taxon>
        <taxon>Deinococcus</taxon>
    </lineage>
</organism>
<reference evidence="6 7" key="1">
    <citation type="submission" date="2018-06" db="EMBL/GenBank/DDBJ databases">
        <title>Genomic Encyclopedia of Type Strains, Phase IV (KMG-IV): sequencing the most valuable type-strain genomes for metagenomic binning, comparative biology and taxonomic classification.</title>
        <authorList>
            <person name="Goeker M."/>
        </authorList>
    </citation>
    <scope>NUCLEOTIDE SEQUENCE [LARGE SCALE GENOMIC DNA]</scope>
    <source>
        <strain evidence="6 7">DSM 18048</strain>
    </source>
</reference>
<dbReference type="GO" id="GO:0015833">
    <property type="term" value="P:peptide transport"/>
    <property type="evidence" value="ECO:0007669"/>
    <property type="project" value="TreeGrafter"/>
</dbReference>
<keyword evidence="3 4" id="KW-0732">Signal</keyword>
<dbReference type="PROSITE" id="PS01040">
    <property type="entry name" value="SBP_BACTERIAL_5"/>
    <property type="match status" value="1"/>
</dbReference>
<evidence type="ECO:0000256" key="1">
    <source>
        <dbReference type="ARBA" id="ARBA00005695"/>
    </source>
</evidence>
<accession>A0A318SK97</accession>
<feature type="chain" id="PRO_5016345500" evidence="4">
    <location>
        <begin position="21"/>
        <end position="588"/>
    </location>
</feature>
<keyword evidence="7" id="KW-1185">Reference proteome</keyword>
<dbReference type="Pfam" id="PF00496">
    <property type="entry name" value="SBP_bac_5"/>
    <property type="match status" value="1"/>
</dbReference>
<dbReference type="EMBL" id="QJSX01000004">
    <property type="protein sequence ID" value="PYE54779.1"/>
    <property type="molecule type" value="Genomic_DNA"/>
</dbReference>
<evidence type="ECO:0000256" key="3">
    <source>
        <dbReference type="ARBA" id="ARBA00022729"/>
    </source>
</evidence>
<dbReference type="InterPro" id="IPR030678">
    <property type="entry name" value="Peptide/Ni-bd"/>
</dbReference>
<evidence type="ECO:0000313" key="6">
    <source>
        <dbReference type="EMBL" id="PYE54779.1"/>
    </source>
</evidence>
<sequence length="588" mass="64064">MRAISVAALSATLLLGVASAQTKVTKPFVWPAAWSDTPAKSAKKGGVLRQSAISDFKTYNPFTTAEAGSIPSIEEVGTTGLVTQDPRTDDFIPYMAESYKASADGKVYTFTLRKGMKFSDGQEITADDFVTTFNITMDEKVGSQARDGFIINGKPVTMKKLGTYELQVTFPSKDVTAFAKLTLAPEPDHIWGKAYRSGGAEAVKKLYSLNTPAKELVTAGAWVLSGYRVGERASFVKNKYWGEWNKDSAGNALPYLDGQSFTIVKDTNADLAAFLAGQTDIAPISKADDLAQIKSAIDKGSLKANFYPNVGPNSTSSWIVFNWNKSDDPAKQALFRNEKFRQAMSQLANRAAMVKLVLGGLGSEVYTSVYPVFNSFIPKDLKTFKYDPAAAVKTLAGLGYTKKDSSGYLVNAKGDRVEFDLVTNAGNKEREQMMQIFADEAKKVGVKVNAKSIDFNNLVNALTASGDKRPFDAILLGLSGGDNIWPFGSNVVPCDGGLHFWNMSGKCLDTDEKKISDLYFQGLQESSTAKRRAIAADLLRTESTLQPVVYLIATNYHVAFNSRVGGAMPRNLWSSYYGSRLLPLTYIK</sequence>
<dbReference type="Gene3D" id="3.90.76.10">
    <property type="entry name" value="Dipeptide-binding Protein, Domain 1"/>
    <property type="match status" value="1"/>
</dbReference>
<dbReference type="Gene3D" id="3.10.105.10">
    <property type="entry name" value="Dipeptide-binding Protein, Domain 3"/>
    <property type="match status" value="1"/>
</dbReference>
<dbReference type="GO" id="GO:0043190">
    <property type="term" value="C:ATP-binding cassette (ABC) transporter complex"/>
    <property type="evidence" value="ECO:0007669"/>
    <property type="project" value="InterPro"/>
</dbReference>
<dbReference type="GO" id="GO:0042597">
    <property type="term" value="C:periplasmic space"/>
    <property type="evidence" value="ECO:0007669"/>
    <property type="project" value="UniProtKB-ARBA"/>
</dbReference>
<evidence type="ECO:0000256" key="4">
    <source>
        <dbReference type="SAM" id="SignalP"/>
    </source>
</evidence>
<keyword evidence="2" id="KW-0813">Transport</keyword>
<dbReference type="Proteomes" id="UP000248326">
    <property type="component" value="Unassembled WGS sequence"/>
</dbReference>
<evidence type="ECO:0000259" key="5">
    <source>
        <dbReference type="Pfam" id="PF00496"/>
    </source>
</evidence>